<dbReference type="InterPro" id="IPR013538">
    <property type="entry name" value="ASHA1/2-like_C"/>
</dbReference>
<dbReference type="CDD" id="cd08898">
    <property type="entry name" value="SRPBCC_CalC_Aha1-like_5"/>
    <property type="match status" value="1"/>
</dbReference>
<dbReference type="SUPFAM" id="SSF55961">
    <property type="entry name" value="Bet v1-like"/>
    <property type="match status" value="1"/>
</dbReference>
<dbReference type="Pfam" id="PF08327">
    <property type="entry name" value="AHSA1"/>
    <property type="match status" value="1"/>
</dbReference>
<evidence type="ECO:0000256" key="1">
    <source>
        <dbReference type="ARBA" id="ARBA00006817"/>
    </source>
</evidence>
<dbReference type="InterPro" id="IPR023393">
    <property type="entry name" value="START-like_dom_sf"/>
</dbReference>
<comment type="similarity">
    <text evidence="1">Belongs to the AHA1 family.</text>
</comment>
<dbReference type="Gene3D" id="3.30.530.20">
    <property type="match status" value="1"/>
</dbReference>
<organism evidence="3 4">
    <name type="scientific">Anaeromyxobacter oryzae</name>
    <dbReference type="NCBI Taxonomy" id="2918170"/>
    <lineage>
        <taxon>Bacteria</taxon>
        <taxon>Pseudomonadati</taxon>
        <taxon>Myxococcota</taxon>
        <taxon>Myxococcia</taxon>
        <taxon>Myxococcales</taxon>
        <taxon>Cystobacterineae</taxon>
        <taxon>Anaeromyxobacteraceae</taxon>
        <taxon>Anaeromyxobacter</taxon>
    </lineage>
</organism>
<accession>A0ABN6MP96</accession>
<dbReference type="RefSeq" id="WP_248360483.1">
    <property type="nucleotide sequence ID" value="NZ_AP025591.1"/>
</dbReference>
<name>A0ABN6MP96_9BACT</name>
<protein>
    <recommendedName>
        <fullName evidence="2">Activator of Hsp90 ATPase homologue 1/2-like C-terminal domain-containing protein</fullName>
    </recommendedName>
</protein>
<evidence type="ECO:0000313" key="4">
    <source>
        <dbReference type="Proteomes" id="UP001162891"/>
    </source>
</evidence>
<gene>
    <name evidence="3" type="ORF">AMOR_17910</name>
</gene>
<keyword evidence="4" id="KW-1185">Reference proteome</keyword>
<dbReference type="Proteomes" id="UP001162891">
    <property type="component" value="Chromosome"/>
</dbReference>
<reference evidence="4" key="1">
    <citation type="journal article" date="2022" name="Int. J. Syst. Evol. Microbiol.">
        <title>Anaeromyxobacter oryzae sp. nov., Anaeromyxobacter diazotrophicus sp. nov. and Anaeromyxobacter paludicola sp. nov., isolated from paddy soils.</title>
        <authorList>
            <person name="Itoh H."/>
            <person name="Xu Z."/>
            <person name="Mise K."/>
            <person name="Masuda Y."/>
            <person name="Ushijima N."/>
            <person name="Hayakawa C."/>
            <person name="Shiratori Y."/>
            <person name="Senoo K."/>
        </authorList>
    </citation>
    <scope>NUCLEOTIDE SEQUENCE [LARGE SCALE GENOMIC DNA]</scope>
    <source>
        <strain evidence="4">Red232</strain>
    </source>
</reference>
<proteinExistence type="inferred from homology"/>
<evidence type="ECO:0000313" key="3">
    <source>
        <dbReference type="EMBL" id="BDG02795.1"/>
    </source>
</evidence>
<sequence length="148" mass="16822">MTTDRIEKKIVLRAPRSRVWRAIASAEEFGTWFGMRLDGGFAPGARVTGRITTPGYETWKVELTVERVEPEQLLSWRWHPYPQPGVDVTAEPTTLVEFRLVEIAGGTELTVVESGFDRLPEPRRATAFRMNDGGWAEQLRNIERHVSA</sequence>
<evidence type="ECO:0000259" key="2">
    <source>
        <dbReference type="Pfam" id="PF08327"/>
    </source>
</evidence>
<feature type="domain" description="Activator of Hsp90 ATPase homologue 1/2-like C-terminal" evidence="2">
    <location>
        <begin position="13"/>
        <end position="146"/>
    </location>
</feature>
<dbReference type="EMBL" id="AP025591">
    <property type="protein sequence ID" value="BDG02795.1"/>
    <property type="molecule type" value="Genomic_DNA"/>
</dbReference>